<dbReference type="Proteomes" id="UP000789359">
    <property type="component" value="Unassembled WGS sequence"/>
</dbReference>
<dbReference type="Pfam" id="PF13145">
    <property type="entry name" value="Rotamase_2"/>
    <property type="match status" value="1"/>
</dbReference>
<dbReference type="SUPFAM" id="SSF109998">
    <property type="entry name" value="Triger factor/SurA peptide-binding domain-like"/>
    <property type="match status" value="1"/>
</dbReference>
<proteinExistence type="inferred from homology"/>
<accession>A0ABN7K5H7</accession>
<organism evidence="11 12">
    <name type="scientific">Campylobacter suis</name>
    <dbReference type="NCBI Taxonomy" id="2790657"/>
    <lineage>
        <taxon>Bacteria</taxon>
        <taxon>Pseudomonadati</taxon>
        <taxon>Campylobacterota</taxon>
        <taxon>Epsilonproteobacteria</taxon>
        <taxon>Campylobacterales</taxon>
        <taxon>Campylobacteraceae</taxon>
        <taxon>Campylobacter</taxon>
    </lineage>
</organism>
<keyword evidence="2" id="KW-1003">Cell membrane</keyword>
<keyword evidence="8" id="KW-0175">Coiled coil</keyword>
<keyword evidence="5 9" id="KW-0472">Membrane</keyword>
<dbReference type="PANTHER" id="PTHR47529">
    <property type="entry name" value="PEPTIDYL-PROLYL CIS-TRANS ISOMERASE D"/>
    <property type="match status" value="1"/>
</dbReference>
<comment type="subcellular location">
    <subcellularLocation>
        <location evidence="1">Cell membrane</location>
        <topology evidence="1">Single-pass type II membrane protein</topology>
    </subcellularLocation>
</comment>
<dbReference type="Gene3D" id="1.10.4030.10">
    <property type="entry name" value="Porin chaperone SurA, peptide-binding domain"/>
    <property type="match status" value="1"/>
</dbReference>
<keyword evidence="3 9" id="KW-0812">Transmembrane</keyword>
<evidence type="ECO:0000256" key="7">
    <source>
        <dbReference type="ARBA" id="ARBA00038408"/>
    </source>
</evidence>
<name>A0ABN7K5H7_9BACT</name>
<feature type="coiled-coil region" evidence="8">
    <location>
        <begin position="249"/>
        <end position="276"/>
    </location>
</feature>
<dbReference type="EMBL" id="CAJHOE010000001">
    <property type="protein sequence ID" value="CAD7287189.1"/>
    <property type="molecule type" value="Genomic_DNA"/>
</dbReference>
<evidence type="ECO:0000313" key="12">
    <source>
        <dbReference type="Proteomes" id="UP000789359"/>
    </source>
</evidence>
<dbReference type="Pfam" id="PF13624">
    <property type="entry name" value="SurA_N_3"/>
    <property type="match status" value="1"/>
</dbReference>
<evidence type="ECO:0000256" key="6">
    <source>
        <dbReference type="ARBA" id="ARBA00023186"/>
    </source>
</evidence>
<feature type="transmembrane region" description="Helical" evidence="9">
    <location>
        <begin position="12"/>
        <end position="34"/>
    </location>
</feature>
<reference evidence="11 12" key="1">
    <citation type="submission" date="2020-11" db="EMBL/GenBank/DDBJ databases">
        <authorList>
            <person name="Peeters C."/>
        </authorList>
    </citation>
    <scope>NUCLEOTIDE SEQUENCE [LARGE SCALE GENOMIC DNA]</scope>
    <source>
        <strain evidence="11 12">LMG 8286</strain>
    </source>
</reference>
<feature type="domain" description="PpiC" evidence="10">
    <location>
        <begin position="241"/>
        <end position="357"/>
    </location>
</feature>
<dbReference type="RefSeq" id="WP_230056577.1">
    <property type="nucleotide sequence ID" value="NZ_CAJHOE010000001.1"/>
</dbReference>
<evidence type="ECO:0000256" key="3">
    <source>
        <dbReference type="ARBA" id="ARBA00022692"/>
    </source>
</evidence>
<keyword evidence="6" id="KW-0143">Chaperone</keyword>
<evidence type="ECO:0000256" key="2">
    <source>
        <dbReference type="ARBA" id="ARBA00022475"/>
    </source>
</evidence>
<evidence type="ECO:0000259" key="10">
    <source>
        <dbReference type="Pfam" id="PF13145"/>
    </source>
</evidence>
<evidence type="ECO:0000313" key="11">
    <source>
        <dbReference type="EMBL" id="CAD7287189.1"/>
    </source>
</evidence>
<sequence>MITWMQKNKKYLVPTIWISTIAFVGAGFVGWGAYDMNTNRATSVAKVGDRAVSIQEVNEKYSQLYNQYNNIFDGKLTEEKAGELGLQGMALQAAIQESMLLNFANELGLSASDEDTVRYIAKSPEFQTDGVFNKNLYYDTLRRARINPNDFEKGIKRAVLLEKLNTALSLNASAKDVEIMSSAFSMQDTIAFSIISADESEIKVDEAELKKLWESNKDKYLTKKSYDLETLTIGISNDEADEALVKAFYEENKANYRDAEDKILSFEEAKERANKDYLIEQSRRSALEKYVAVKKGELATDGSLSFAEDDAKLPLEEFSSAKSGDVLKPILTHNGYIIAKVKSVNLPKPMEFDAAREQVLKFYMQDKFSALMSEKAKSELVKFDPKNAEKTTIAKDKESKVGDLDMFEVGNFVSQVFDSANKKGYVVLGEKAVIYEILEQKLLTNSDESHNVLAMQNMQAMKNNEMLQDLIKELQKRYKVEEYIKR</sequence>
<gene>
    <name evidence="11" type="ORF">LMG8286_00820</name>
</gene>
<evidence type="ECO:0000256" key="1">
    <source>
        <dbReference type="ARBA" id="ARBA00004401"/>
    </source>
</evidence>
<evidence type="ECO:0000256" key="4">
    <source>
        <dbReference type="ARBA" id="ARBA00022989"/>
    </source>
</evidence>
<evidence type="ECO:0000256" key="9">
    <source>
        <dbReference type="SAM" id="Phobius"/>
    </source>
</evidence>
<keyword evidence="4 9" id="KW-1133">Transmembrane helix</keyword>
<evidence type="ECO:0000256" key="5">
    <source>
        <dbReference type="ARBA" id="ARBA00023136"/>
    </source>
</evidence>
<comment type="similarity">
    <text evidence="7">Belongs to the PpiD chaperone family.</text>
</comment>
<dbReference type="PANTHER" id="PTHR47529:SF1">
    <property type="entry name" value="PERIPLASMIC CHAPERONE PPID"/>
    <property type="match status" value="1"/>
</dbReference>
<protein>
    <recommendedName>
        <fullName evidence="10">PpiC domain-containing protein</fullName>
    </recommendedName>
</protein>
<dbReference type="InterPro" id="IPR052029">
    <property type="entry name" value="PpiD_chaperone"/>
</dbReference>
<dbReference type="InterPro" id="IPR027304">
    <property type="entry name" value="Trigger_fact/SurA_dom_sf"/>
</dbReference>
<keyword evidence="12" id="KW-1185">Reference proteome</keyword>
<comment type="caution">
    <text evidence="11">The sequence shown here is derived from an EMBL/GenBank/DDBJ whole genome shotgun (WGS) entry which is preliminary data.</text>
</comment>
<evidence type="ECO:0000256" key="8">
    <source>
        <dbReference type="SAM" id="Coils"/>
    </source>
</evidence>
<dbReference type="InterPro" id="IPR000297">
    <property type="entry name" value="PPIase_PpiC"/>
</dbReference>